<dbReference type="RefSeq" id="WP_027951847.1">
    <property type="nucleotide sequence ID" value="NZ_JBHLZF010000001.1"/>
</dbReference>
<evidence type="ECO:0000313" key="2">
    <source>
        <dbReference type="EMBL" id="MFB9896895.1"/>
    </source>
</evidence>
<comment type="caution">
    <text evidence="2">The sequence shown here is derived from an EMBL/GenBank/DDBJ whole genome shotgun (WGS) entry which is preliminary data.</text>
</comment>
<reference evidence="2 3" key="1">
    <citation type="submission" date="2024-09" db="EMBL/GenBank/DDBJ databases">
        <authorList>
            <person name="Sun Q."/>
            <person name="Mori K."/>
        </authorList>
    </citation>
    <scope>NUCLEOTIDE SEQUENCE [LARGE SCALE GENOMIC DNA]</scope>
    <source>
        <strain evidence="2 3">ATCC 51272</strain>
    </source>
</reference>
<dbReference type="EMBL" id="JBHLZF010000001">
    <property type="protein sequence ID" value="MFB9896895.1"/>
    <property type="molecule type" value="Genomic_DNA"/>
</dbReference>
<keyword evidence="3" id="KW-1185">Reference proteome</keyword>
<evidence type="ECO:0000256" key="1">
    <source>
        <dbReference type="ARBA" id="ARBA00022857"/>
    </source>
</evidence>
<dbReference type="Pfam" id="PF05893">
    <property type="entry name" value="LuxC"/>
    <property type="match status" value="1"/>
</dbReference>
<protein>
    <submittedName>
        <fullName evidence="2">Acyl-CoA reductase</fullName>
    </submittedName>
</protein>
<name>A0ABV5ZHU0_9BACT</name>
<sequence length="408" mass="46847">MQQDFDITDVTMLYPSHINWTEFLHYTPDEPFSKPVIDFLCALSSSLLKDRESRLYPDVVTFAFFCRKANILRLKGLYTDGTLRLGRGIVFHIAPSNVPVNFGYSLVAGLLAGNYNVVRASSKPFPQVDLIVRHIALLDKIHGVEFNSILNRIALVRYGHNSQANLFFSSICQARVIWGGNETISRLRLCPIHSRSFDVTFADRYSFALFNADKMSEVTNIDKLAEGFYNDTYLFDQNACSAPHLIVWTGKEENRNRIKVLFWEALYRQVQTKHYHFQKVMAVDKLTTFYTQAVAMPICKEDTSDNQLVRVKVDHLPPDIDDYRGKCGYFTEYDATDIKEILPIIKYKYQTAAIYGYTDEQIKSFVQNNHLTGIDRFVSIGNTTAFSLTWDGYNLINTLSREITIYGE</sequence>
<gene>
    <name evidence="2" type="ORF">ACFFK8_03460</name>
</gene>
<evidence type="ECO:0000313" key="3">
    <source>
        <dbReference type="Proteomes" id="UP001589688"/>
    </source>
</evidence>
<organism evidence="2 3">
    <name type="scientific">Hallella seregens ATCC 51272</name>
    <dbReference type="NCBI Taxonomy" id="1336250"/>
    <lineage>
        <taxon>Bacteria</taxon>
        <taxon>Pseudomonadati</taxon>
        <taxon>Bacteroidota</taxon>
        <taxon>Bacteroidia</taxon>
        <taxon>Bacteroidales</taxon>
        <taxon>Prevotellaceae</taxon>
        <taxon>Hallella</taxon>
    </lineage>
</organism>
<keyword evidence="1" id="KW-0521">NADP</keyword>
<dbReference type="Proteomes" id="UP001589688">
    <property type="component" value="Unassembled WGS sequence"/>
</dbReference>
<proteinExistence type="predicted"/>
<accession>A0ABV5ZHU0</accession>
<dbReference type="InterPro" id="IPR008670">
    <property type="entry name" value="CoA_reduct_LuxC"/>
</dbReference>